<reference evidence="2 3" key="2">
    <citation type="submission" date="2018-11" db="EMBL/GenBank/DDBJ databases">
        <authorList>
            <consortium name="Pathogen Informatics"/>
        </authorList>
    </citation>
    <scope>NUCLEOTIDE SEQUENCE [LARGE SCALE GENOMIC DNA]</scope>
</reference>
<name>A0A183VE41_TOXCA</name>
<accession>A0A183VE41</accession>
<gene>
    <name evidence="2" type="ORF">TCNE_LOCUS19011</name>
</gene>
<dbReference type="AlphaFoldDB" id="A0A183VE41"/>
<evidence type="ECO:0000313" key="2">
    <source>
        <dbReference type="EMBL" id="VDM50332.1"/>
    </source>
</evidence>
<dbReference type="WBParaSite" id="TCNE_0001901501-mRNA-1">
    <property type="protein sequence ID" value="TCNE_0001901501-mRNA-1"/>
    <property type="gene ID" value="TCNE_0001901501"/>
</dbReference>
<proteinExistence type="predicted"/>
<reference evidence="4" key="1">
    <citation type="submission" date="2016-06" db="UniProtKB">
        <authorList>
            <consortium name="WormBaseParasite"/>
        </authorList>
    </citation>
    <scope>IDENTIFICATION</scope>
</reference>
<dbReference type="EMBL" id="UYWY01026263">
    <property type="protein sequence ID" value="VDM50332.1"/>
    <property type="molecule type" value="Genomic_DNA"/>
</dbReference>
<feature type="compositionally biased region" description="Basic and acidic residues" evidence="1">
    <location>
        <begin position="111"/>
        <end position="136"/>
    </location>
</feature>
<sequence length="136" mass="15629">MDWYNWIFEVTDNCDEIIAWSGFQWGIRSKMNFAPIRHHRSGACTIGQATMVCGQQAVNKRYGYGLRPTPEQRACSLPDCSSHAFKNRKTQTWRGSPDRDMGQSWRVCRGAGEDDGRRERAEELTKVKADGTRLRD</sequence>
<dbReference type="Proteomes" id="UP000050794">
    <property type="component" value="Unassembled WGS sequence"/>
</dbReference>
<evidence type="ECO:0000256" key="1">
    <source>
        <dbReference type="SAM" id="MobiDB-lite"/>
    </source>
</evidence>
<evidence type="ECO:0000313" key="4">
    <source>
        <dbReference type="WBParaSite" id="TCNE_0001901501-mRNA-1"/>
    </source>
</evidence>
<keyword evidence="3" id="KW-1185">Reference proteome</keyword>
<protein>
    <submittedName>
        <fullName evidence="4">SCP domain-containing protein</fullName>
    </submittedName>
</protein>
<feature type="region of interest" description="Disordered" evidence="1">
    <location>
        <begin position="88"/>
        <end position="136"/>
    </location>
</feature>
<evidence type="ECO:0000313" key="3">
    <source>
        <dbReference type="Proteomes" id="UP000050794"/>
    </source>
</evidence>
<organism evidence="3 4">
    <name type="scientific">Toxocara canis</name>
    <name type="common">Canine roundworm</name>
    <dbReference type="NCBI Taxonomy" id="6265"/>
    <lineage>
        <taxon>Eukaryota</taxon>
        <taxon>Metazoa</taxon>
        <taxon>Ecdysozoa</taxon>
        <taxon>Nematoda</taxon>
        <taxon>Chromadorea</taxon>
        <taxon>Rhabditida</taxon>
        <taxon>Spirurina</taxon>
        <taxon>Ascaridomorpha</taxon>
        <taxon>Ascaridoidea</taxon>
        <taxon>Toxocaridae</taxon>
        <taxon>Toxocara</taxon>
    </lineage>
</organism>